<dbReference type="EMBL" id="KN838702">
    <property type="protein sequence ID" value="KIJ97070.1"/>
    <property type="molecule type" value="Genomic_DNA"/>
</dbReference>
<dbReference type="SUPFAM" id="SSF48452">
    <property type="entry name" value="TPR-like"/>
    <property type="match status" value="2"/>
</dbReference>
<keyword evidence="1" id="KW-0802">TPR repeat</keyword>
<feature type="region of interest" description="Disordered" evidence="2">
    <location>
        <begin position="1"/>
        <end position="80"/>
    </location>
</feature>
<feature type="compositionally biased region" description="Acidic residues" evidence="2">
    <location>
        <begin position="805"/>
        <end position="814"/>
    </location>
</feature>
<sequence length="971" mass="110306">MDVDEDFVEGVSDKDSDGSEPNLEEDAEGEEDEENQDDAPNPEETYAEKEIEGDFECSSRTEHNLRLRDTSSNNGASGSELTKHWDFSIEEKEAEFRDDLREASGIGRKRKRKGRMTGQVLSQQVRSLIGDGNQAYVGNNLPEAIRIMQEVIRIEPRAASAWSVLAQCYVDMEQGQKALQLRIMAAHLRHDADEWDRLARQSMEHGYNQQALYCYRKVYSLDPTNVDALWDRASLAKEIGDFRTARNAFTAILKRFPHDLTVLRELHTILVELSEFPTCAYLLQDAFEHYQSIYPTPSETVFTKLDLLLLADLYNALGEHEKAAQTIRRGTRWLQGRAEQRYWDLCEDDREYDMDGWPGRSVIGEGAGIQAGRFELDANARHRLAVARIKMGEIEEGKLHGNAVLAEDILDYAVLLAEIADAYFEREMYVEAKHIYELLGADPATSSIYILLQTAACMKMLEELREAAEVYEHIRQADPTHNDAKMKLAGIYEILGETRRALEQVYEVIDSCKKRTKAPATQSEDDPTIASLFAEERSLAKSKANTNRAHRLTHLQLRELEAAKEKEVMQGYRRIRELWASMMGGNEECEREWLVEAEKLVDMFRETRNLFLTSQKVETEADEDRMASRLQLDLERDSISKKATKGDAQTGKVDVFRGISFDDWLKLFMQYCFLLSRRGQYDVADEILRHIMVSNAYQARERQDSIRLATITCGLATGQHAAVVEQARKLITVHQFNNEALRILIACLSSGLRPTDAFITSTLQKHLFREMKLADTAVKSPEVLKWNPLNKRYAPTAQSGKLEDGAEEDGDEGVPDQGGDQETGATATAGSLNLPEMPTKHNPVIVAIYGQICIAAKSYQSAIFYLLHAYDYCPDDPMICLCLAIASIGRAMQRQSDNRHHLVTQAMAFLTQYRSLRGSDTQSVREVEYNFARTFHQLGLYSYAVTHYEKVLDLAEKNNLRLCYPLPISLQ</sequence>
<proteinExistence type="predicted"/>
<gene>
    <name evidence="3" type="ORF">K443DRAFT_10140</name>
</gene>
<feature type="compositionally biased region" description="Basic and acidic residues" evidence="2">
    <location>
        <begin position="46"/>
        <end position="69"/>
    </location>
</feature>
<evidence type="ECO:0008006" key="5">
    <source>
        <dbReference type="Google" id="ProtNLM"/>
    </source>
</evidence>
<dbReference type="GO" id="GO:0006383">
    <property type="term" value="P:transcription by RNA polymerase III"/>
    <property type="evidence" value="ECO:0007669"/>
    <property type="project" value="InterPro"/>
</dbReference>
<dbReference type="PROSITE" id="PS50005">
    <property type="entry name" value="TPR"/>
    <property type="match status" value="2"/>
</dbReference>
<reference evidence="3 4" key="1">
    <citation type="submission" date="2014-04" db="EMBL/GenBank/DDBJ databases">
        <authorList>
            <consortium name="DOE Joint Genome Institute"/>
            <person name="Kuo A."/>
            <person name="Kohler A."/>
            <person name="Nagy L.G."/>
            <person name="Floudas D."/>
            <person name="Copeland A."/>
            <person name="Barry K.W."/>
            <person name="Cichocki N."/>
            <person name="Veneault-Fourrey C."/>
            <person name="LaButti K."/>
            <person name="Lindquist E.A."/>
            <person name="Lipzen A."/>
            <person name="Lundell T."/>
            <person name="Morin E."/>
            <person name="Murat C."/>
            <person name="Sun H."/>
            <person name="Tunlid A."/>
            <person name="Henrissat B."/>
            <person name="Grigoriev I.V."/>
            <person name="Hibbett D.S."/>
            <person name="Martin F."/>
            <person name="Nordberg H.P."/>
            <person name="Cantor M.N."/>
            <person name="Hua S.X."/>
        </authorList>
    </citation>
    <scope>NUCLEOTIDE SEQUENCE [LARGE SCALE GENOMIC DNA]</scope>
    <source>
        <strain evidence="3 4">LaAM-08-1</strain>
    </source>
</reference>
<dbReference type="InterPro" id="IPR011990">
    <property type="entry name" value="TPR-like_helical_dom_sf"/>
</dbReference>
<feature type="compositionally biased region" description="Polar residues" evidence="2">
    <location>
        <begin position="70"/>
        <end position="80"/>
    </location>
</feature>
<dbReference type="HOGENOM" id="CLU_002391_0_1_1"/>
<feature type="compositionally biased region" description="Acidic residues" evidence="2">
    <location>
        <begin position="22"/>
        <end position="41"/>
    </location>
</feature>
<feature type="repeat" description="TPR" evidence="1">
    <location>
        <begin position="925"/>
        <end position="958"/>
    </location>
</feature>
<organism evidence="3 4">
    <name type="scientific">Laccaria amethystina LaAM-08-1</name>
    <dbReference type="NCBI Taxonomy" id="1095629"/>
    <lineage>
        <taxon>Eukaryota</taxon>
        <taxon>Fungi</taxon>
        <taxon>Dikarya</taxon>
        <taxon>Basidiomycota</taxon>
        <taxon>Agaricomycotina</taxon>
        <taxon>Agaricomycetes</taxon>
        <taxon>Agaricomycetidae</taxon>
        <taxon>Agaricales</taxon>
        <taxon>Agaricineae</taxon>
        <taxon>Hydnangiaceae</taxon>
        <taxon>Laccaria</taxon>
    </lineage>
</organism>
<dbReference type="Pfam" id="PF13174">
    <property type="entry name" value="TPR_6"/>
    <property type="match status" value="1"/>
</dbReference>
<dbReference type="Gene3D" id="1.25.40.10">
    <property type="entry name" value="Tetratricopeptide repeat domain"/>
    <property type="match status" value="4"/>
</dbReference>
<name>A0A0C9WWS6_9AGAR</name>
<dbReference type="InterPro" id="IPR039340">
    <property type="entry name" value="Tfc4/TFIIIC-102/Sfc4"/>
</dbReference>
<feature type="repeat" description="TPR" evidence="1">
    <location>
        <begin position="192"/>
        <end position="225"/>
    </location>
</feature>
<dbReference type="SMART" id="SM00028">
    <property type="entry name" value="TPR"/>
    <property type="match status" value="6"/>
</dbReference>
<evidence type="ECO:0000313" key="4">
    <source>
        <dbReference type="Proteomes" id="UP000054477"/>
    </source>
</evidence>
<protein>
    <recommendedName>
        <fullName evidence="5">TPR-like protein</fullName>
    </recommendedName>
</protein>
<reference evidence="4" key="2">
    <citation type="submission" date="2015-01" db="EMBL/GenBank/DDBJ databases">
        <title>Evolutionary Origins and Diversification of the Mycorrhizal Mutualists.</title>
        <authorList>
            <consortium name="DOE Joint Genome Institute"/>
            <consortium name="Mycorrhizal Genomics Consortium"/>
            <person name="Kohler A."/>
            <person name="Kuo A."/>
            <person name="Nagy L.G."/>
            <person name="Floudas D."/>
            <person name="Copeland A."/>
            <person name="Barry K.W."/>
            <person name="Cichocki N."/>
            <person name="Veneault-Fourrey C."/>
            <person name="LaButti K."/>
            <person name="Lindquist E.A."/>
            <person name="Lipzen A."/>
            <person name="Lundell T."/>
            <person name="Morin E."/>
            <person name="Murat C."/>
            <person name="Riley R."/>
            <person name="Ohm R."/>
            <person name="Sun H."/>
            <person name="Tunlid A."/>
            <person name="Henrissat B."/>
            <person name="Grigoriev I.V."/>
            <person name="Hibbett D.S."/>
            <person name="Martin F."/>
        </authorList>
    </citation>
    <scope>NUCLEOTIDE SEQUENCE [LARGE SCALE GENOMIC DNA]</scope>
    <source>
        <strain evidence="4">LaAM-08-1</strain>
    </source>
</reference>
<dbReference type="AlphaFoldDB" id="A0A0C9WWS6"/>
<evidence type="ECO:0000256" key="2">
    <source>
        <dbReference type="SAM" id="MobiDB-lite"/>
    </source>
</evidence>
<dbReference type="GO" id="GO:0000127">
    <property type="term" value="C:transcription factor TFIIIC complex"/>
    <property type="evidence" value="ECO:0007669"/>
    <property type="project" value="TreeGrafter"/>
</dbReference>
<feature type="region of interest" description="Disordered" evidence="2">
    <location>
        <begin position="797"/>
        <end position="835"/>
    </location>
</feature>
<evidence type="ECO:0000256" key="1">
    <source>
        <dbReference type="PROSITE-ProRule" id="PRU00339"/>
    </source>
</evidence>
<dbReference type="PANTHER" id="PTHR23082:SF0">
    <property type="entry name" value="GENERAL TRANSCRIPTION FACTOR 3C POLYPEPTIDE 3"/>
    <property type="match status" value="1"/>
</dbReference>
<dbReference type="PANTHER" id="PTHR23082">
    <property type="entry name" value="TRANSCRIPTION INITIATION FACTOR IIIC TFIIIC , POLYPEPTIDE 3-RELATED"/>
    <property type="match status" value="1"/>
</dbReference>
<dbReference type="OrthoDB" id="9991317at2759"/>
<accession>A0A0C9WWS6</accession>
<keyword evidence="4" id="KW-1185">Reference proteome</keyword>
<dbReference type="Proteomes" id="UP000054477">
    <property type="component" value="Unassembled WGS sequence"/>
</dbReference>
<dbReference type="STRING" id="1095629.A0A0C9WWS6"/>
<dbReference type="InterPro" id="IPR019734">
    <property type="entry name" value="TPR_rpt"/>
</dbReference>
<evidence type="ECO:0000313" key="3">
    <source>
        <dbReference type="EMBL" id="KIJ97070.1"/>
    </source>
</evidence>